<feature type="non-terminal residue" evidence="1">
    <location>
        <position position="112"/>
    </location>
</feature>
<feature type="non-terminal residue" evidence="1">
    <location>
        <position position="1"/>
    </location>
</feature>
<comment type="caution">
    <text evidence="1">The sequence shown here is derived from an EMBL/GenBank/DDBJ whole genome shotgun (WGS) entry which is preliminary data.</text>
</comment>
<accession>A0AAD7Z941</accession>
<evidence type="ECO:0000313" key="1">
    <source>
        <dbReference type="EMBL" id="KAJ9576349.1"/>
    </source>
</evidence>
<keyword evidence="2" id="KW-1185">Reference proteome</keyword>
<organism evidence="1 2">
    <name type="scientific">Diploptera punctata</name>
    <name type="common">Pacific beetle cockroach</name>
    <dbReference type="NCBI Taxonomy" id="6984"/>
    <lineage>
        <taxon>Eukaryota</taxon>
        <taxon>Metazoa</taxon>
        <taxon>Ecdysozoa</taxon>
        <taxon>Arthropoda</taxon>
        <taxon>Hexapoda</taxon>
        <taxon>Insecta</taxon>
        <taxon>Pterygota</taxon>
        <taxon>Neoptera</taxon>
        <taxon>Polyneoptera</taxon>
        <taxon>Dictyoptera</taxon>
        <taxon>Blattodea</taxon>
        <taxon>Blaberoidea</taxon>
        <taxon>Blaberidae</taxon>
        <taxon>Diplopterinae</taxon>
        <taxon>Diploptera</taxon>
    </lineage>
</organism>
<dbReference type="Proteomes" id="UP001233999">
    <property type="component" value="Unassembled WGS sequence"/>
</dbReference>
<name>A0AAD7Z941_DIPPU</name>
<sequence>VFTIYNFFICLITDHSACKSGPRSSGVKRRPSPPIIQSYIGQSNRMYLKRNNLTDKRCLVFISWFTCASDYIDAITTHEGMCLRHHYYKKYISMELMKSGTCSRFSFRDAYI</sequence>
<reference evidence="1" key="2">
    <citation type="submission" date="2023-05" db="EMBL/GenBank/DDBJ databases">
        <authorList>
            <person name="Fouks B."/>
        </authorList>
    </citation>
    <scope>NUCLEOTIDE SEQUENCE</scope>
    <source>
        <strain evidence="1">Stay&amp;Tobe</strain>
        <tissue evidence="1">Testes</tissue>
    </source>
</reference>
<evidence type="ECO:0000313" key="2">
    <source>
        <dbReference type="Proteomes" id="UP001233999"/>
    </source>
</evidence>
<protein>
    <submittedName>
        <fullName evidence="1">Uncharacterized protein</fullName>
    </submittedName>
</protein>
<dbReference type="AlphaFoldDB" id="A0AAD7Z941"/>
<gene>
    <name evidence="1" type="ORF">L9F63_006794</name>
</gene>
<proteinExistence type="predicted"/>
<dbReference type="EMBL" id="JASPKZ010009799">
    <property type="protein sequence ID" value="KAJ9576349.1"/>
    <property type="molecule type" value="Genomic_DNA"/>
</dbReference>
<reference evidence="1" key="1">
    <citation type="journal article" date="2023" name="IScience">
        <title>Live-bearing cockroach genome reveals convergent evolutionary mechanisms linked to viviparity in insects and beyond.</title>
        <authorList>
            <person name="Fouks B."/>
            <person name="Harrison M.C."/>
            <person name="Mikhailova A.A."/>
            <person name="Marchal E."/>
            <person name="English S."/>
            <person name="Carruthers M."/>
            <person name="Jennings E.C."/>
            <person name="Chiamaka E.L."/>
            <person name="Frigard R.A."/>
            <person name="Pippel M."/>
            <person name="Attardo G.M."/>
            <person name="Benoit J.B."/>
            <person name="Bornberg-Bauer E."/>
            <person name="Tobe S.S."/>
        </authorList>
    </citation>
    <scope>NUCLEOTIDE SEQUENCE</scope>
    <source>
        <strain evidence="1">Stay&amp;Tobe</strain>
    </source>
</reference>